<dbReference type="Gene3D" id="3.80.10.10">
    <property type="entry name" value="Ribonuclease Inhibitor"/>
    <property type="match status" value="3"/>
</dbReference>
<feature type="compositionally biased region" description="Polar residues" evidence="1">
    <location>
        <begin position="49"/>
        <end position="59"/>
    </location>
</feature>
<dbReference type="InterPro" id="IPR052394">
    <property type="entry name" value="LRR-containing"/>
</dbReference>
<dbReference type="AlphaFoldDB" id="A0AAN9BDB5"/>
<feature type="region of interest" description="Disordered" evidence="1">
    <location>
        <begin position="1"/>
        <end position="77"/>
    </location>
</feature>
<comment type="caution">
    <text evidence="2">The sequence shown here is derived from an EMBL/GenBank/DDBJ whole genome shotgun (WGS) entry which is preliminary data.</text>
</comment>
<dbReference type="PANTHER" id="PTHR24114">
    <property type="entry name" value="LEUCINE RICH REPEAT FAMILY PROTEIN"/>
    <property type="match status" value="1"/>
</dbReference>
<proteinExistence type="predicted"/>
<name>A0AAN9BDB5_9CAEN</name>
<keyword evidence="3" id="KW-1185">Reference proteome</keyword>
<dbReference type="EMBL" id="JBAMIC010000008">
    <property type="protein sequence ID" value="KAK7103913.1"/>
    <property type="molecule type" value="Genomic_DNA"/>
</dbReference>
<reference evidence="2 3" key="1">
    <citation type="submission" date="2024-02" db="EMBL/GenBank/DDBJ databases">
        <title>Chromosome-scale genome assembly of the rough periwinkle Littorina saxatilis.</title>
        <authorList>
            <person name="De Jode A."/>
            <person name="Faria R."/>
            <person name="Formenti G."/>
            <person name="Sims Y."/>
            <person name="Smith T.P."/>
            <person name="Tracey A."/>
            <person name="Wood J.M.D."/>
            <person name="Zagrodzka Z.B."/>
            <person name="Johannesson K."/>
            <person name="Butlin R.K."/>
            <person name="Leder E.H."/>
        </authorList>
    </citation>
    <scope>NUCLEOTIDE SEQUENCE [LARGE SCALE GENOMIC DNA]</scope>
    <source>
        <strain evidence="2">Snail1</strain>
        <tissue evidence="2">Muscle</tissue>
    </source>
</reference>
<evidence type="ECO:0000313" key="3">
    <source>
        <dbReference type="Proteomes" id="UP001374579"/>
    </source>
</evidence>
<gene>
    <name evidence="2" type="ORF">V1264_018708</name>
</gene>
<dbReference type="PANTHER" id="PTHR24114:SF50">
    <property type="entry name" value="RNI-LIKE PROTEIN"/>
    <property type="match status" value="1"/>
</dbReference>
<evidence type="ECO:0000313" key="2">
    <source>
        <dbReference type="EMBL" id="KAK7103913.1"/>
    </source>
</evidence>
<dbReference type="InterPro" id="IPR001611">
    <property type="entry name" value="Leu-rich_rpt"/>
</dbReference>
<accession>A0AAN9BDB5</accession>
<organism evidence="2 3">
    <name type="scientific">Littorina saxatilis</name>
    <dbReference type="NCBI Taxonomy" id="31220"/>
    <lineage>
        <taxon>Eukaryota</taxon>
        <taxon>Metazoa</taxon>
        <taxon>Spiralia</taxon>
        <taxon>Lophotrochozoa</taxon>
        <taxon>Mollusca</taxon>
        <taxon>Gastropoda</taxon>
        <taxon>Caenogastropoda</taxon>
        <taxon>Littorinimorpha</taxon>
        <taxon>Littorinoidea</taxon>
        <taxon>Littorinidae</taxon>
        <taxon>Littorina</taxon>
    </lineage>
</organism>
<dbReference type="InterPro" id="IPR032675">
    <property type="entry name" value="LRR_dom_sf"/>
</dbReference>
<dbReference type="SMART" id="SM00368">
    <property type="entry name" value="LRR_RI"/>
    <property type="match status" value="7"/>
</dbReference>
<sequence>MEISVQTSGPEPPLMAPSITRAHFGNSASSTRGPRDNSLDVITEEQKVLITQISDTSYSAPPRLREGTEGNNGEIPPDGLLDQMSDVEQYVIDCDENKAPASAPAAPRRRHGRRRVSPLPIENVVSSDDDDYETDLEYDEEVWLNPEKHDHDVTGKTKYIKVCNDYGVTPVTSYLESLHEREINLKFYGLSVTSAKAISVPLETNTITEKLNLEGNGIEKEATKFLCRILKDNLYITELVLRENKIGMEGAVAVCDLLLQNRCISKLDLSGNEIEDSCAPVFAKVLNTNSCLKQLKLAYNRFEDRGARYFQDAISDNESLELLDLSWNHFGRVGAAMLARGLQENVGLKYFYMPMAGVANSGCVLIGDLLKNNRTVLEFDISYSRIPVNGVIHIANGLRENDVLQVFKVGSNPFDADCAMLMLKAIDENDSCAIKHLDLANIFVKSEFVALASRLQEQRGVTVHYEGVLPAPPKYQKSVAGMVRFRTDPVGHLRKTLDRTSISPSELFHLNGPSKITKQELTDTIRLAQIDLTVEQINILFSKIHIGGLIDIEHMLDLLENPLPDAEDD</sequence>
<protein>
    <submittedName>
        <fullName evidence="2">Uncharacterized protein</fullName>
    </submittedName>
</protein>
<dbReference type="Pfam" id="PF13516">
    <property type="entry name" value="LRR_6"/>
    <property type="match status" value="4"/>
</dbReference>
<dbReference type="SUPFAM" id="SSF52047">
    <property type="entry name" value="RNI-like"/>
    <property type="match status" value="1"/>
</dbReference>
<dbReference type="Proteomes" id="UP001374579">
    <property type="component" value="Unassembled WGS sequence"/>
</dbReference>
<evidence type="ECO:0000256" key="1">
    <source>
        <dbReference type="SAM" id="MobiDB-lite"/>
    </source>
</evidence>